<evidence type="ECO:0000256" key="1">
    <source>
        <dbReference type="SAM" id="Phobius"/>
    </source>
</evidence>
<feature type="transmembrane region" description="Helical" evidence="1">
    <location>
        <begin position="15"/>
        <end position="34"/>
    </location>
</feature>
<sequence>MDRCENLLEMKADFFLVYCLLLVVTMVGKNRCWICKVKKAAILKNDPGHRLTPYTANLYVCLLS</sequence>
<keyword evidence="1" id="KW-0472">Membrane</keyword>
<organism evidence="2 3">
    <name type="scientific">Trichinella spiralis</name>
    <name type="common">Trichina worm</name>
    <dbReference type="NCBI Taxonomy" id="6334"/>
    <lineage>
        <taxon>Eukaryota</taxon>
        <taxon>Metazoa</taxon>
        <taxon>Ecdysozoa</taxon>
        <taxon>Nematoda</taxon>
        <taxon>Enoplea</taxon>
        <taxon>Dorylaimia</taxon>
        <taxon>Trichinellida</taxon>
        <taxon>Trichinellidae</taxon>
        <taxon>Trichinella</taxon>
    </lineage>
</organism>
<dbReference type="Proteomes" id="UP000054776">
    <property type="component" value="Unassembled WGS sequence"/>
</dbReference>
<dbReference type="AlphaFoldDB" id="A0A0V1C0E7"/>
<gene>
    <name evidence="2" type="ORF">T01_5136</name>
</gene>
<evidence type="ECO:0000313" key="2">
    <source>
        <dbReference type="EMBL" id="KRY42825.1"/>
    </source>
</evidence>
<dbReference type="InParanoid" id="A0A0V1C0E7"/>
<reference evidence="2 3" key="1">
    <citation type="submission" date="2015-01" db="EMBL/GenBank/DDBJ databases">
        <title>Evolution of Trichinella species and genotypes.</title>
        <authorList>
            <person name="Korhonen P.K."/>
            <person name="Edoardo P."/>
            <person name="Giuseppe L.R."/>
            <person name="Gasser R.B."/>
        </authorList>
    </citation>
    <scope>NUCLEOTIDE SEQUENCE [LARGE SCALE GENOMIC DNA]</scope>
    <source>
        <strain evidence="2">ISS3</strain>
    </source>
</reference>
<evidence type="ECO:0000313" key="3">
    <source>
        <dbReference type="Proteomes" id="UP000054776"/>
    </source>
</evidence>
<keyword evidence="3" id="KW-1185">Reference proteome</keyword>
<name>A0A0V1C0E7_TRISP</name>
<comment type="caution">
    <text evidence="2">The sequence shown here is derived from an EMBL/GenBank/DDBJ whole genome shotgun (WGS) entry which is preliminary data.</text>
</comment>
<accession>A0A0V1C0E7</accession>
<keyword evidence="1" id="KW-1133">Transmembrane helix</keyword>
<proteinExistence type="predicted"/>
<keyword evidence="1" id="KW-0812">Transmembrane</keyword>
<dbReference type="EMBL" id="JYDH01000003">
    <property type="protein sequence ID" value="KRY42825.1"/>
    <property type="molecule type" value="Genomic_DNA"/>
</dbReference>
<protein>
    <submittedName>
        <fullName evidence="2">Uncharacterized protein</fullName>
    </submittedName>
</protein>